<organism evidence="1 2">
    <name type="scientific">Ambispora gerdemannii</name>
    <dbReference type="NCBI Taxonomy" id="144530"/>
    <lineage>
        <taxon>Eukaryota</taxon>
        <taxon>Fungi</taxon>
        <taxon>Fungi incertae sedis</taxon>
        <taxon>Mucoromycota</taxon>
        <taxon>Glomeromycotina</taxon>
        <taxon>Glomeromycetes</taxon>
        <taxon>Archaeosporales</taxon>
        <taxon>Ambisporaceae</taxon>
        <taxon>Ambispora</taxon>
    </lineage>
</organism>
<protein>
    <submittedName>
        <fullName evidence="1">8428_t:CDS:1</fullName>
    </submittedName>
</protein>
<dbReference type="EMBL" id="CAJVPL010005714">
    <property type="protein sequence ID" value="CAG8659919.1"/>
    <property type="molecule type" value="Genomic_DNA"/>
</dbReference>
<comment type="caution">
    <text evidence="1">The sequence shown here is derived from an EMBL/GenBank/DDBJ whole genome shotgun (WGS) entry which is preliminary data.</text>
</comment>
<feature type="non-terminal residue" evidence="1">
    <location>
        <position position="52"/>
    </location>
</feature>
<evidence type="ECO:0000313" key="1">
    <source>
        <dbReference type="EMBL" id="CAG8659919.1"/>
    </source>
</evidence>
<name>A0A9N9E4W8_9GLOM</name>
<proteinExistence type="predicted"/>
<dbReference type="Proteomes" id="UP000789831">
    <property type="component" value="Unassembled WGS sequence"/>
</dbReference>
<reference evidence="1" key="1">
    <citation type="submission" date="2021-06" db="EMBL/GenBank/DDBJ databases">
        <authorList>
            <person name="Kallberg Y."/>
            <person name="Tangrot J."/>
            <person name="Rosling A."/>
        </authorList>
    </citation>
    <scope>NUCLEOTIDE SEQUENCE</scope>
    <source>
        <strain evidence="1">MT106</strain>
    </source>
</reference>
<gene>
    <name evidence="1" type="ORF">AGERDE_LOCUS11759</name>
</gene>
<keyword evidence="2" id="KW-1185">Reference proteome</keyword>
<evidence type="ECO:0000313" key="2">
    <source>
        <dbReference type="Proteomes" id="UP000789831"/>
    </source>
</evidence>
<accession>A0A9N9E4W8</accession>
<sequence>MSTKEIGLRVSHAHDDMSSDISGMSDIRFIDQSSARGVIMAVVWEEKRITYI</sequence>
<dbReference type="AlphaFoldDB" id="A0A9N9E4W8"/>